<keyword evidence="2" id="KW-0677">Repeat</keyword>
<keyword evidence="4" id="KW-1133">Transmembrane helix</keyword>
<evidence type="ECO:0000313" key="6">
    <source>
        <dbReference type="Proteomes" id="UP001386955"/>
    </source>
</evidence>
<evidence type="ECO:0000256" key="4">
    <source>
        <dbReference type="SAM" id="Phobius"/>
    </source>
</evidence>
<sequence>MNGKVSILQDFASSIDASLNHLTKEDETVCHLAVRHGWCDALEFLVHVSSGTNLLHCLDCYSNTALHLAVIHWRYKSVLQQGLVLMVVCVKKDITLFTSLSIVIVLVSIIPFRRKPHMRLLAFLPTGYILPHSTHRWNGYRLCWLSGHTLHWSQCDAAPSLPTNT</sequence>
<dbReference type="EMBL" id="JAYMYS010000003">
    <property type="protein sequence ID" value="KAK7402286.1"/>
    <property type="molecule type" value="Genomic_DNA"/>
</dbReference>
<dbReference type="GO" id="GO:0005886">
    <property type="term" value="C:plasma membrane"/>
    <property type="evidence" value="ECO:0007669"/>
    <property type="project" value="UniProtKB-SubCell"/>
</dbReference>
<dbReference type="InterPro" id="IPR036770">
    <property type="entry name" value="Ankyrin_rpt-contain_sf"/>
</dbReference>
<evidence type="ECO:0000256" key="3">
    <source>
        <dbReference type="ARBA" id="ARBA00023043"/>
    </source>
</evidence>
<accession>A0AAN9SR49</accession>
<evidence type="ECO:0000256" key="2">
    <source>
        <dbReference type="ARBA" id="ARBA00022737"/>
    </source>
</evidence>
<dbReference type="PANTHER" id="PTHR24186">
    <property type="entry name" value="PROTEIN PHOSPHATASE 1 REGULATORY SUBUNIT"/>
    <property type="match status" value="1"/>
</dbReference>
<dbReference type="SUPFAM" id="SSF48403">
    <property type="entry name" value="Ankyrin repeat"/>
    <property type="match status" value="1"/>
</dbReference>
<comment type="caution">
    <text evidence="5">The sequence shown here is derived from an EMBL/GenBank/DDBJ whole genome shotgun (WGS) entry which is preliminary data.</text>
</comment>
<organism evidence="5 6">
    <name type="scientific">Psophocarpus tetragonolobus</name>
    <name type="common">Winged bean</name>
    <name type="synonym">Dolichos tetragonolobus</name>
    <dbReference type="NCBI Taxonomy" id="3891"/>
    <lineage>
        <taxon>Eukaryota</taxon>
        <taxon>Viridiplantae</taxon>
        <taxon>Streptophyta</taxon>
        <taxon>Embryophyta</taxon>
        <taxon>Tracheophyta</taxon>
        <taxon>Spermatophyta</taxon>
        <taxon>Magnoliopsida</taxon>
        <taxon>eudicotyledons</taxon>
        <taxon>Gunneridae</taxon>
        <taxon>Pentapetalae</taxon>
        <taxon>rosids</taxon>
        <taxon>fabids</taxon>
        <taxon>Fabales</taxon>
        <taxon>Fabaceae</taxon>
        <taxon>Papilionoideae</taxon>
        <taxon>50 kb inversion clade</taxon>
        <taxon>NPAAA clade</taxon>
        <taxon>indigoferoid/millettioid clade</taxon>
        <taxon>Phaseoleae</taxon>
        <taxon>Psophocarpus</taxon>
    </lineage>
</organism>
<gene>
    <name evidence="5" type="ORF">VNO78_14430</name>
</gene>
<keyword evidence="6" id="KW-1185">Reference proteome</keyword>
<keyword evidence="4" id="KW-0472">Membrane</keyword>
<name>A0AAN9SR49_PSOTE</name>
<dbReference type="PANTHER" id="PTHR24186:SF38">
    <property type="entry name" value="ANKYRIN REPEAT FAMILY PROTEIN"/>
    <property type="match status" value="1"/>
</dbReference>
<dbReference type="Proteomes" id="UP001386955">
    <property type="component" value="Unassembled WGS sequence"/>
</dbReference>
<reference evidence="5 6" key="1">
    <citation type="submission" date="2024-01" db="EMBL/GenBank/DDBJ databases">
        <title>The genomes of 5 underutilized Papilionoideae crops provide insights into root nodulation and disease resistanc.</title>
        <authorList>
            <person name="Jiang F."/>
        </authorList>
    </citation>
    <scope>NUCLEOTIDE SEQUENCE [LARGE SCALE GENOMIC DNA]</scope>
    <source>
        <strain evidence="5">DUOXIRENSHENG_FW03</strain>
        <tissue evidence="5">Leaves</tissue>
    </source>
</reference>
<dbReference type="AlphaFoldDB" id="A0AAN9SR49"/>
<keyword evidence="4" id="KW-0812">Transmembrane</keyword>
<evidence type="ECO:0000313" key="5">
    <source>
        <dbReference type="EMBL" id="KAK7402286.1"/>
    </source>
</evidence>
<protein>
    <submittedName>
        <fullName evidence="5">Uncharacterized protein</fullName>
    </submittedName>
</protein>
<proteinExistence type="predicted"/>
<feature type="transmembrane region" description="Helical" evidence="4">
    <location>
        <begin position="94"/>
        <end position="112"/>
    </location>
</feature>
<evidence type="ECO:0000256" key="1">
    <source>
        <dbReference type="ARBA" id="ARBA00004202"/>
    </source>
</evidence>
<dbReference type="Gene3D" id="1.25.40.20">
    <property type="entry name" value="Ankyrin repeat-containing domain"/>
    <property type="match status" value="1"/>
</dbReference>
<keyword evidence="3" id="KW-0040">ANK repeat</keyword>
<comment type="subcellular location">
    <subcellularLocation>
        <location evidence="1">Cell membrane</location>
        <topology evidence="1">Peripheral membrane protein</topology>
    </subcellularLocation>
</comment>